<evidence type="ECO:0000313" key="2">
    <source>
        <dbReference type="Proteomes" id="UP000596049"/>
    </source>
</evidence>
<reference evidence="1 2" key="1">
    <citation type="submission" date="2020-01" db="EMBL/GenBank/DDBJ databases">
        <authorList>
            <person name="Liu G."/>
            <person name="Liu B."/>
        </authorList>
    </citation>
    <scope>NUCLEOTIDE SEQUENCE [LARGE SCALE GENOMIC DNA]</scope>
    <source>
        <strain evidence="1 2">FJAT-51161</strain>
    </source>
</reference>
<accession>A0ABX7ANU3</accession>
<dbReference type="RefSeq" id="WP_053595660.1">
    <property type="nucleotide sequence ID" value="NZ_CP067341.1"/>
</dbReference>
<dbReference type="EMBL" id="CP067341">
    <property type="protein sequence ID" value="QQP10880.1"/>
    <property type="molecule type" value="Genomic_DNA"/>
</dbReference>
<evidence type="ECO:0008006" key="3">
    <source>
        <dbReference type="Google" id="ProtNLM"/>
    </source>
</evidence>
<dbReference type="Proteomes" id="UP000596049">
    <property type="component" value="Chromosome"/>
</dbReference>
<evidence type="ECO:0000313" key="1">
    <source>
        <dbReference type="EMBL" id="QQP10880.1"/>
    </source>
</evidence>
<sequence length="322" mass="35353">MVKYKKVLELCSDVRKGESSIEGVSINERKSELVEIFSELMKDYEGNKKEINAIITENVDVVLESKLKDALEIFAEIAPVPHGTKKKFRVRNGKIKAEYVALGSEIRRQKIYKQEIPAQPRAIGSSVYVEWDDVLSGRAEAFTEIVDEMADAILDEILKDVQASFVAAMADAPTANKYSGAFSLAQLRSVANTVGAYGKPVIVGTSVALSNITSDSGFQALMSDSMKDAFNRDGFIGTWEGKALVQLPNTFVDESNTEWELDNNLIFVVPVGSDKPVKVTKEGGTEMLEKQSFEDGSITKKAIQKAGVNVLQVHNLGMYTIV</sequence>
<name>A0ABX7ANU3_9BACI</name>
<keyword evidence="2" id="KW-1185">Reference proteome</keyword>
<organism evidence="1 2">
    <name type="scientific">Lysinibacillus agricola</name>
    <dbReference type="NCBI Taxonomy" id="2590012"/>
    <lineage>
        <taxon>Bacteria</taxon>
        <taxon>Bacillati</taxon>
        <taxon>Bacillota</taxon>
        <taxon>Bacilli</taxon>
        <taxon>Bacillales</taxon>
        <taxon>Bacillaceae</taxon>
        <taxon>Lysinibacillus</taxon>
    </lineage>
</organism>
<gene>
    <name evidence="1" type="ORF">FJQ98_16675</name>
</gene>
<proteinExistence type="predicted"/>
<protein>
    <recommendedName>
        <fullName evidence="3">Phage capsid protein</fullName>
    </recommendedName>
</protein>